<dbReference type="RefSeq" id="WP_209809138.1">
    <property type="nucleotide sequence ID" value="NZ_JAGGKT010000002.1"/>
</dbReference>
<name>A0ABS4GLC8_9BACL</name>
<evidence type="ECO:0000313" key="2">
    <source>
        <dbReference type="Proteomes" id="UP001519343"/>
    </source>
</evidence>
<dbReference type="Proteomes" id="UP001519343">
    <property type="component" value="Unassembled WGS sequence"/>
</dbReference>
<dbReference type="EMBL" id="JAGGKT010000002">
    <property type="protein sequence ID" value="MBP1931039.1"/>
    <property type="molecule type" value="Genomic_DNA"/>
</dbReference>
<evidence type="ECO:0000313" key="1">
    <source>
        <dbReference type="EMBL" id="MBP1931039.1"/>
    </source>
</evidence>
<keyword evidence="2" id="KW-1185">Reference proteome</keyword>
<accession>A0ABS4GLC8</accession>
<sequence length="45" mass="5220">MEDKKQTADLTQVLEVINAKGDQDELEAIVEEKENVNKKYQYPHS</sequence>
<protein>
    <submittedName>
        <fullName evidence="1">Uncharacterized protein</fullName>
    </submittedName>
</protein>
<organism evidence="1 2">
    <name type="scientific">Ammoniphilus resinae</name>
    <dbReference type="NCBI Taxonomy" id="861532"/>
    <lineage>
        <taxon>Bacteria</taxon>
        <taxon>Bacillati</taxon>
        <taxon>Bacillota</taxon>
        <taxon>Bacilli</taxon>
        <taxon>Bacillales</taxon>
        <taxon>Paenibacillaceae</taxon>
        <taxon>Aneurinibacillus group</taxon>
        <taxon>Ammoniphilus</taxon>
    </lineage>
</organism>
<gene>
    <name evidence="1" type="ORF">J2Z37_001036</name>
</gene>
<comment type="caution">
    <text evidence="1">The sequence shown here is derived from an EMBL/GenBank/DDBJ whole genome shotgun (WGS) entry which is preliminary data.</text>
</comment>
<proteinExistence type="predicted"/>
<reference evidence="1 2" key="1">
    <citation type="submission" date="2021-03" db="EMBL/GenBank/DDBJ databases">
        <title>Genomic Encyclopedia of Type Strains, Phase IV (KMG-IV): sequencing the most valuable type-strain genomes for metagenomic binning, comparative biology and taxonomic classification.</title>
        <authorList>
            <person name="Goeker M."/>
        </authorList>
    </citation>
    <scope>NUCLEOTIDE SEQUENCE [LARGE SCALE GENOMIC DNA]</scope>
    <source>
        <strain evidence="1 2">DSM 24738</strain>
    </source>
</reference>